<dbReference type="Proteomes" id="UP000653730">
    <property type="component" value="Unassembled WGS sequence"/>
</dbReference>
<reference evidence="1 2" key="1">
    <citation type="submission" date="2020-09" db="EMBL/GenBank/DDBJ databases">
        <title>Sinomicrobium weinanense sp. nov., a halophilic bacteria isolated from saline-alkali soil.</title>
        <authorList>
            <person name="Wu P."/>
            <person name="Ren H."/>
            <person name="Mei Y."/>
            <person name="Liang Y."/>
            <person name="Chen Z."/>
        </authorList>
    </citation>
    <scope>NUCLEOTIDE SEQUENCE [LARGE SCALE GENOMIC DNA]</scope>
    <source>
        <strain evidence="1 2">FJxs</strain>
    </source>
</reference>
<evidence type="ECO:0000313" key="1">
    <source>
        <dbReference type="EMBL" id="MBC9797830.1"/>
    </source>
</evidence>
<dbReference type="RefSeq" id="WP_187966958.1">
    <property type="nucleotide sequence ID" value="NZ_JACVDC010000075.1"/>
</dbReference>
<evidence type="ECO:0000313" key="2">
    <source>
        <dbReference type="Proteomes" id="UP000653730"/>
    </source>
</evidence>
<organism evidence="1 2">
    <name type="scientific">Sinomicrobium weinanense</name>
    <dbReference type="NCBI Taxonomy" id="2842200"/>
    <lineage>
        <taxon>Bacteria</taxon>
        <taxon>Pseudomonadati</taxon>
        <taxon>Bacteroidota</taxon>
        <taxon>Flavobacteriia</taxon>
        <taxon>Flavobacteriales</taxon>
        <taxon>Flavobacteriaceae</taxon>
        <taxon>Sinomicrobium</taxon>
    </lineage>
</organism>
<dbReference type="AlphaFoldDB" id="A0A926Q5C9"/>
<name>A0A926Q5C9_9FLAO</name>
<dbReference type="EMBL" id="JACVDC010000075">
    <property type="protein sequence ID" value="MBC9797830.1"/>
    <property type="molecule type" value="Genomic_DNA"/>
</dbReference>
<accession>A0A926Q5C9</accession>
<protein>
    <submittedName>
        <fullName evidence="1">DinB family protein</fullName>
    </submittedName>
</protein>
<dbReference type="InterPro" id="IPR034660">
    <property type="entry name" value="DinB/YfiT-like"/>
</dbReference>
<dbReference type="SUPFAM" id="SSF109854">
    <property type="entry name" value="DinB/YfiT-like putative metalloenzymes"/>
    <property type="match status" value="1"/>
</dbReference>
<sequence length="167" mass="18871">METKTTKTTLMEAFIWLYDNHTKSYPNAIEGISDKDANNRLGTKANHMAWIAGSLVQERFALANAIGITQKQTSNELFQDHKGIQDGITYPSLAEFKSDWEQISPALRNVLTQLGEEQLNAEDPFGIPGGDYTLFDLIGFIIDRESYCIGQIGLYRRLLGYEAMKWT</sequence>
<gene>
    <name evidence="1" type="ORF">IBL28_17800</name>
</gene>
<dbReference type="Gene3D" id="1.20.120.450">
    <property type="entry name" value="dinb family like domain"/>
    <property type="match status" value="1"/>
</dbReference>
<keyword evidence="2" id="KW-1185">Reference proteome</keyword>
<comment type="caution">
    <text evidence="1">The sequence shown here is derived from an EMBL/GenBank/DDBJ whole genome shotgun (WGS) entry which is preliminary data.</text>
</comment>
<proteinExistence type="predicted"/>